<comment type="similarity">
    <text evidence="3">Belongs to the class-V pyridoxal-phosphate-dependent aminotransferase family.</text>
</comment>
<reference evidence="6 7" key="1">
    <citation type="journal article" date="2023" name="Commun. Biol.">
        <title>Genome analysis of Parmales, the sister group of diatoms, reveals the evolutionary specialization of diatoms from phago-mixotrophs to photoautotrophs.</title>
        <authorList>
            <person name="Ban H."/>
            <person name="Sato S."/>
            <person name="Yoshikawa S."/>
            <person name="Yamada K."/>
            <person name="Nakamura Y."/>
            <person name="Ichinomiya M."/>
            <person name="Sato N."/>
            <person name="Blanc-Mathieu R."/>
            <person name="Endo H."/>
            <person name="Kuwata A."/>
            <person name="Ogata H."/>
        </authorList>
    </citation>
    <scope>NUCLEOTIDE SEQUENCE [LARGE SCALE GENOMIC DNA]</scope>
</reference>
<dbReference type="InterPro" id="IPR020578">
    <property type="entry name" value="Aminotrans_V_PyrdxlP_BS"/>
</dbReference>
<dbReference type="PROSITE" id="PS00595">
    <property type="entry name" value="AA_TRANSFER_CLASS_5"/>
    <property type="match status" value="1"/>
</dbReference>
<keyword evidence="2" id="KW-0663">Pyridoxal phosphate</keyword>
<dbReference type="SUPFAM" id="SSF53383">
    <property type="entry name" value="PLP-dependent transferases"/>
    <property type="match status" value="1"/>
</dbReference>
<protein>
    <recommendedName>
        <fullName evidence="5">Aminotransferase class V domain-containing protein</fullName>
    </recommendedName>
</protein>
<dbReference type="Gene3D" id="3.90.1150.10">
    <property type="entry name" value="Aspartate Aminotransferase, domain 1"/>
    <property type="match status" value="1"/>
</dbReference>
<name>A0ABQ6MVZ3_9STRA</name>
<evidence type="ECO:0000256" key="4">
    <source>
        <dbReference type="RuleBase" id="RU004504"/>
    </source>
</evidence>
<evidence type="ECO:0000313" key="7">
    <source>
        <dbReference type="Proteomes" id="UP001165060"/>
    </source>
</evidence>
<dbReference type="InterPro" id="IPR000192">
    <property type="entry name" value="Aminotrans_V_dom"/>
</dbReference>
<dbReference type="PANTHER" id="PTHR43586">
    <property type="entry name" value="CYSTEINE DESULFURASE"/>
    <property type="match status" value="1"/>
</dbReference>
<evidence type="ECO:0000256" key="2">
    <source>
        <dbReference type="ARBA" id="ARBA00022898"/>
    </source>
</evidence>
<dbReference type="InterPro" id="IPR015422">
    <property type="entry name" value="PyrdxlP-dep_Trfase_small"/>
</dbReference>
<dbReference type="EMBL" id="BRYB01000595">
    <property type="protein sequence ID" value="GMI33626.1"/>
    <property type="molecule type" value="Genomic_DNA"/>
</dbReference>
<comment type="cofactor">
    <cofactor evidence="1 4">
        <name>pyridoxal 5'-phosphate</name>
        <dbReference type="ChEBI" id="CHEBI:597326"/>
    </cofactor>
</comment>
<dbReference type="Pfam" id="PF00266">
    <property type="entry name" value="Aminotran_5"/>
    <property type="match status" value="1"/>
</dbReference>
<evidence type="ECO:0000313" key="6">
    <source>
        <dbReference type="EMBL" id="GMI33626.1"/>
    </source>
</evidence>
<accession>A0ABQ6MVZ3</accession>
<dbReference type="Gene3D" id="3.40.640.10">
    <property type="entry name" value="Type I PLP-dependent aspartate aminotransferase-like (Major domain)"/>
    <property type="match status" value="1"/>
</dbReference>
<evidence type="ECO:0000259" key="5">
    <source>
        <dbReference type="Pfam" id="PF00266"/>
    </source>
</evidence>
<dbReference type="InterPro" id="IPR015421">
    <property type="entry name" value="PyrdxlP-dep_Trfase_major"/>
</dbReference>
<dbReference type="PANTHER" id="PTHR43586:SF24">
    <property type="entry name" value="BLR4730 PROTEIN"/>
    <property type="match status" value="1"/>
</dbReference>
<keyword evidence="7" id="KW-1185">Reference proteome</keyword>
<gene>
    <name evidence="6" type="ORF">TeGR_g4609</name>
</gene>
<evidence type="ECO:0000256" key="1">
    <source>
        <dbReference type="ARBA" id="ARBA00001933"/>
    </source>
</evidence>
<comment type="caution">
    <text evidence="6">The sequence shown here is derived from an EMBL/GenBank/DDBJ whole genome shotgun (WGS) entry which is preliminary data.</text>
</comment>
<feature type="domain" description="Aminotransferase class V" evidence="5">
    <location>
        <begin position="24"/>
        <end position="405"/>
    </location>
</feature>
<dbReference type="InterPro" id="IPR015424">
    <property type="entry name" value="PyrdxlP-dep_Trfase"/>
</dbReference>
<evidence type="ECO:0000256" key="3">
    <source>
        <dbReference type="RuleBase" id="RU004075"/>
    </source>
</evidence>
<dbReference type="Proteomes" id="UP001165060">
    <property type="component" value="Unassembled WGS sequence"/>
</dbReference>
<sequence>MNAAVQAARLGLPRANPLFPHIHFNAAGASPSDVSVVETITRHLTLETQIGGYAAAQQVQAQTDAIYESTAALLNAPSPSTIALHDSSTTSFNHGIYSVPLSSSSLILSASSSEYASNAISVISHSSSKSALPPVFLPNLLDSGGVDLPSLSEELSRPDRTVAAVVLTHAPTNGGIVNDAVAVGELIASLPNPPLYLLDACQTVGQVPLDVQELRCDVLAGTSRKWLRGPRGVGFMYVSPTAHEKGLLPPAAPDLAGATWQPGLESYELTAEGARQYEYWEGSVANKLGFGRAVDLALEVGIPEIQERIHFLSTLTRAQLSSEAGLRCMDALDAGAGSRSGICSFDVSPIGPAAYVVDELMKRNVSVSTSGKTSTLADATLRELPDVMVRFSPHYFNTEEEVQRVVAAVQSIPRVA</sequence>
<proteinExistence type="inferred from homology"/>
<organism evidence="6 7">
    <name type="scientific">Tetraparma gracilis</name>
    <dbReference type="NCBI Taxonomy" id="2962635"/>
    <lineage>
        <taxon>Eukaryota</taxon>
        <taxon>Sar</taxon>
        <taxon>Stramenopiles</taxon>
        <taxon>Ochrophyta</taxon>
        <taxon>Bolidophyceae</taxon>
        <taxon>Parmales</taxon>
        <taxon>Triparmaceae</taxon>
        <taxon>Tetraparma</taxon>
    </lineage>
</organism>